<evidence type="ECO:0000256" key="2">
    <source>
        <dbReference type="ARBA" id="ARBA00023125"/>
    </source>
</evidence>
<evidence type="ECO:0000256" key="4">
    <source>
        <dbReference type="PROSITE-ProRule" id="PRU00320"/>
    </source>
</evidence>
<evidence type="ECO:0000313" key="8">
    <source>
        <dbReference type="Proteomes" id="UP000663880"/>
    </source>
</evidence>
<dbReference type="Proteomes" id="UP000663880">
    <property type="component" value="Unassembled WGS sequence"/>
</dbReference>
<comment type="caution">
    <text evidence="4">Lacks conserved residue(s) required for the propagation of feature annotation.</text>
</comment>
<dbReference type="InterPro" id="IPR050863">
    <property type="entry name" value="CenT-Element_Derived"/>
</dbReference>
<keyword evidence="3 4" id="KW-0539">Nucleus</keyword>
<evidence type="ECO:0000313" key="7">
    <source>
        <dbReference type="EMBL" id="CAF4796052.1"/>
    </source>
</evidence>
<dbReference type="InterPro" id="IPR006600">
    <property type="entry name" value="HTH_CenpB_DNA-bd_dom"/>
</dbReference>
<name>A0A821NXI9_9NEOP</name>
<feature type="region of interest" description="Disordered" evidence="5">
    <location>
        <begin position="408"/>
        <end position="429"/>
    </location>
</feature>
<keyword evidence="2 4" id="KW-0238">DNA-binding</keyword>
<evidence type="ECO:0000256" key="1">
    <source>
        <dbReference type="ARBA" id="ARBA00004123"/>
    </source>
</evidence>
<dbReference type="InterPro" id="IPR009057">
    <property type="entry name" value="Homeodomain-like_sf"/>
</dbReference>
<dbReference type="PANTHER" id="PTHR19303">
    <property type="entry name" value="TRANSPOSON"/>
    <property type="match status" value="1"/>
</dbReference>
<feature type="compositionally biased region" description="Acidic residues" evidence="5">
    <location>
        <begin position="408"/>
        <end position="419"/>
    </location>
</feature>
<dbReference type="OrthoDB" id="125347at2759"/>
<feature type="compositionally biased region" description="Basic and acidic residues" evidence="5">
    <location>
        <begin position="420"/>
        <end position="429"/>
    </location>
</feature>
<accession>A0A821NXI9</accession>
<sequence>MAQKRKRCSLSVAEKRNIINYVDQNPMTKKLDIANKFGIPASTLATILKSKDKFSEESGLNVNSKRLKSCEFKDEKAQRFAVELGHEGFRASNGWLQNFKKRNEVVFPKICGESGSVNEQVCDDWKDKLAELTTGYDPEDIFNADETGLFYKCLPDKTLSFKSDKCNGVKNSKLRLTVLLGTNCTGTYKLKPLIIGKYQKPRCFMNVNNLPTDYTSNHKAWMTSDAFCNWLKSLDKEMKKKNKKILMFIDNCTAHGEIPNLKNIKIKYLPPNTTSKLQPLDQGIIQSFKMHYRKEVVRRFLADVERQTPTTIDVLQAMWMIAKAWNLVTEKTIANCFKKSGFKVTCEDEEDDLPVAELARTWQKVQEELHLQEIDFEDFVTFDNDLAICGELTDADIVTSVLPVTNADADEDEEEEGEIDEHNFTIKDA</sequence>
<comment type="subcellular location">
    <subcellularLocation>
        <location evidence="1 4">Nucleus</location>
    </subcellularLocation>
</comment>
<organism evidence="7 8">
    <name type="scientific">Pieris macdunnoughi</name>
    <dbReference type="NCBI Taxonomy" id="345717"/>
    <lineage>
        <taxon>Eukaryota</taxon>
        <taxon>Metazoa</taxon>
        <taxon>Ecdysozoa</taxon>
        <taxon>Arthropoda</taxon>
        <taxon>Hexapoda</taxon>
        <taxon>Insecta</taxon>
        <taxon>Pterygota</taxon>
        <taxon>Neoptera</taxon>
        <taxon>Endopterygota</taxon>
        <taxon>Lepidoptera</taxon>
        <taxon>Glossata</taxon>
        <taxon>Ditrysia</taxon>
        <taxon>Papilionoidea</taxon>
        <taxon>Pieridae</taxon>
        <taxon>Pierinae</taxon>
        <taxon>Pieris</taxon>
    </lineage>
</organism>
<dbReference type="Pfam" id="PF03184">
    <property type="entry name" value="DDE_1"/>
    <property type="match status" value="1"/>
</dbReference>
<dbReference type="GO" id="GO:0003677">
    <property type="term" value="F:DNA binding"/>
    <property type="evidence" value="ECO:0007669"/>
    <property type="project" value="UniProtKB-UniRule"/>
</dbReference>
<dbReference type="PROSITE" id="PS50960">
    <property type="entry name" value="HTH_PSQ"/>
    <property type="match status" value="1"/>
</dbReference>
<protein>
    <recommendedName>
        <fullName evidence="6">HTH psq-type domain-containing protein</fullName>
    </recommendedName>
</protein>
<dbReference type="EMBL" id="CAJOBZ010000005">
    <property type="protein sequence ID" value="CAF4796052.1"/>
    <property type="molecule type" value="Genomic_DNA"/>
</dbReference>
<dbReference type="InterPro" id="IPR007889">
    <property type="entry name" value="HTH_Psq"/>
</dbReference>
<dbReference type="Pfam" id="PF04218">
    <property type="entry name" value="CENP-B_N"/>
    <property type="match status" value="1"/>
</dbReference>
<dbReference type="PANTHER" id="PTHR19303:SF73">
    <property type="entry name" value="PROTEIN PDC2"/>
    <property type="match status" value="1"/>
</dbReference>
<dbReference type="Pfam" id="PF03221">
    <property type="entry name" value="HTH_Tnp_Tc5"/>
    <property type="match status" value="1"/>
</dbReference>
<proteinExistence type="predicted"/>
<evidence type="ECO:0000259" key="6">
    <source>
        <dbReference type="PROSITE" id="PS50960"/>
    </source>
</evidence>
<evidence type="ECO:0000256" key="3">
    <source>
        <dbReference type="ARBA" id="ARBA00023242"/>
    </source>
</evidence>
<gene>
    <name evidence="7" type="ORF">PMACD_LOCUS3156</name>
</gene>
<reference evidence="7" key="1">
    <citation type="submission" date="2021-02" db="EMBL/GenBank/DDBJ databases">
        <authorList>
            <person name="Steward A R."/>
        </authorList>
    </citation>
    <scope>NUCLEOTIDE SEQUENCE</scope>
</reference>
<dbReference type="GO" id="GO:0005634">
    <property type="term" value="C:nucleus"/>
    <property type="evidence" value="ECO:0007669"/>
    <property type="project" value="UniProtKB-SubCell"/>
</dbReference>
<keyword evidence="8" id="KW-1185">Reference proteome</keyword>
<dbReference type="SUPFAM" id="SSF46689">
    <property type="entry name" value="Homeodomain-like"/>
    <property type="match status" value="2"/>
</dbReference>
<feature type="domain" description="HTH psq-type" evidence="6">
    <location>
        <begin position="1"/>
        <end position="54"/>
    </location>
</feature>
<dbReference type="Gene3D" id="1.10.10.60">
    <property type="entry name" value="Homeodomain-like"/>
    <property type="match status" value="2"/>
</dbReference>
<dbReference type="InterPro" id="IPR004875">
    <property type="entry name" value="DDE_SF_endonuclease_dom"/>
</dbReference>
<evidence type="ECO:0000256" key="5">
    <source>
        <dbReference type="SAM" id="MobiDB-lite"/>
    </source>
</evidence>
<dbReference type="AlphaFoldDB" id="A0A821NXI9"/>
<comment type="caution">
    <text evidence="7">The sequence shown here is derived from an EMBL/GenBank/DDBJ whole genome shotgun (WGS) entry which is preliminary data.</text>
</comment>